<dbReference type="PANTHER" id="PTHR43471">
    <property type="entry name" value="ABC TRANSPORTER PERMEASE"/>
    <property type="match status" value="1"/>
</dbReference>
<organism evidence="2 3">
    <name type="scientific">Terrimonas rubra</name>
    <dbReference type="NCBI Taxonomy" id="1035890"/>
    <lineage>
        <taxon>Bacteria</taxon>
        <taxon>Pseudomonadati</taxon>
        <taxon>Bacteroidota</taxon>
        <taxon>Chitinophagia</taxon>
        <taxon>Chitinophagales</taxon>
        <taxon>Chitinophagaceae</taxon>
        <taxon>Terrimonas</taxon>
    </lineage>
</organism>
<dbReference type="Pfam" id="PF12679">
    <property type="entry name" value="ABC2_membrane_2"/>
    <property type="match status" value="1"/>
</dbReference>
<evidence type="ECO:0000313" key="3">
    <source>
        <dbReference type="Proteomes" id="UP001597511"/>
    </source>
</evidence>
<sequence length="471" mass="54134">MIQRIIKNEWLQYSRDKRLKWLICFLLLISAIALWHQLDFQSQLQTTRKEAQQKSREEWLSQELKHPHIAAHFGNYAYKKPSLLHCFDPGLSIYTGTSVYMEPHRQNDLLFSKGQESDTGLRFGWLSPALVCQLLVSLLIIVLSFGSINGEQEKGTLPLLLSQGISFRQLLFAKTFAVFLVFEIFITVYLLITAIAAAWLLSTDLIPGSLFYLWLVYSAYCLIWSLLGVYVSSKIKHAGGAIAVLLLCWMFTNILLPRIVANVAENVFPLTTNYQFRRQIADAIEKGLDGHNTQSERAKQIEQELLSKYKVDSVEQLPFNFEGYIMQQGEEYSSKVYDKFWGEVFLSLKKQKQLQSLLGLGSPFVALRNISMATSNASLETEIDFQEQAEQYRRDFVQELNNDMRDNSAYGSFNSYKVSKDKYHSIGDVEIKNHPLAWSFPHIVPDNVGLICWLLVLIILLYKRGNAFSYR</sequence>
<dbReference type="EMBL" id="JBHUOZ010000001">
    <property type="protein sequence ID" value="MFD2918908.1"/>
    <property type="molecule type" value="Genomic_DNA"/>
</dbReference>
<dbReference type="Proteomes" id="UP001597511">
    <property type="component" value="Unassembled WGS sequence"/>
</dbReference>
<comment type="caution">
    <text evidence="2">The sequence shown here is derived from an EMBL/GenBank/DDBJ whole genome shotgun (WGS) entry which is preliminary data.</text>
</comment>
<dbReference type="InterPro" id="IPR021913">
    <property type="entry name" value="DUF3526"/>
</dbReference>
<feature type="transmembrane region" description="Helical" evidence="1">
    <location>
        <begin position="171"/>
        <end position="199"/>
    </location>
</feature>
<feature type="transmembrane region" description="Helical" evidence="1">
    <location>
        <begin position="211"/>
        <end position="231"/>
    </location>
</feature>
<keyword evidence="3" id="KW-1185">Reference proteome</keyword>
<keyword evidence="1" id="KW-1133">Transmembrane helix</keyword>
<dbReference type="RefSeq" id="WP_386095547.1">
    <property type="nucleotide sequence ID" value="NZ_JBHUOZ010000001.1"/>
</dbReference>
<feature type="transmembrane region" description="Helical" evidence="1">
    <location>
        <begin position="238"/>
        <end position="256"/>
    </location>
</feature>
<dbReference type="PANTHER" id="PTHR43471:SF1">
    <property type="entry name" value="ABC TRANSPORTER PERMEASE PROTEIN NOSY-RELATED"/>
    <property type="match status" value="1"/>
</dbReference>
<dbReference type="Pfam" id="PF12040">
    <property type="entry name" value="DUF3526"/>
    <property type="match status" value="1"/>
</dbReference>
<gene>
    <name evidence="2" type="ORF">ACFS6H_04240</name>
</gene>
<reference evidence="3" key="1">
    <citation type="journal article" date="2019" name="Int. J. Syst. Evol. Microbiol.">
        <title>The Global Catalogue of Microorganisms (GCM) 10K type strain sequencing project: providing services to taxonomists for standard genome sequencing and annotation.</title>
        <authorList>
            <consortium name="The Broad Institute Genomics Platform"/>
            <consortium name="The Broad Institute Genome Sequencing Center for Infectious Disease"/>
            <person name="Wu L."/>
            <person name="Ma J."/>
        </authorList>
    </citation>
    <scope>NUCLEOTIDE SEQUENCE [LARGE SCALE GENOMIC DNA]</scope>
    <source>
        <strain evidence="3">KCTC 23299</strain>
    </source>
</reference>
<evidence type="ECO:0000313" key="2">
    <source>
        <dbReference type="EMBL" id="MFD2918908.1"/>
    </source>
</evidence>
<accession>A0ABW6A5E0</accession>
<proteinExistence type="predicted"/>
<feature type="transmembrane region" description="Helical" evidence="1">
    <location>
        <begin position="21"/>
        <end position="38"/>
    </location>
</feature>
<name>A0ABW6A5E0_9BACT</name>
<keyword evidence="1" id="KW-0472">Membrane</keyword>
<keyword evidence="1" id="KW-0812">Transmembrane</keyword>
<feature type="transmembrane region" description="Helical" evidence="1">
    <location>
        <begin position="443"/>
        <end position="462"/>
    </location>
</feature>
<feature type="transmembrane region" description="Helical" evidence="1">
    <location>
        <begin position="125"/>
        <end position="150"/>
    </location>
</feature>
<protein>
    <submittedName>
        <fullName evidence="2">DUF3526 domain-containing protein</fullName>
    </submittedName>
</protein>
<evidence type="ECO:0000256" key="1">
    <source>
        <dbReference type="SAM" id="Phobius"/>
    </source>
</evidence>